<dbReference type="EMBL" id="VJMJ01000155">
    <property type="protein sequence ID" value="KAF0730237.1"/>
    <property type="molecule type" value="Genomic_DNA"/>
</dbReference>
<dbReference type="Pfam" id="PF13358">
    <property type="entry name" value="DDE_3"/>
    <property type="match status" value="1"/>
</dbReference>
<feature type="domain" description="Tc1-like transposase DDE" evidence="1">
    <location>
        <begin position="147"/>
        <end position="258"/>
    </location>
</feature>
<dbReference type="Proteomes" id="UP000481153">
    <property type="component" value="Unassembled WGS sequence"/>
</dbReference>
<comment type="caution">
    <text evidence="2">The sequence shown here is derived from an EMBL/GenBank/DDBJ whole genome shotgun (WGS) entry which is preliminary data.</text>
</comment>
<dbReference type="InterPro" id="IPR009057">
    <property type="entry name" value="Homeodomain-like_sf"/>
</dbReference>
<accession>A0A6G0WS36</accession>
<protein>
    <recommendedName>
        <fullName evidence="1">Tc1-like transposase DDE domain-containing protein</fullName>
    </recommendedName>
</protein>
<keyword evidence="3" id="KW-1185">Reference proteome</keyword>
<sequence length="260" mass="29762">MSTAEEKRRVLEAFNQGNLDWKEVAKYNGVSLSTARRVVLNQRVQVLPRGGPRLASTRVTHEMRQALERYLNENCLYTLRQMQQFLVFDFNGVKISLPTISRHLIGMLFTMKQARVEPSTCNSDVNKSKRQVFALKLLEHQEQNDYIVYYDKTNFNIYCRRSQGRSKKGTCAVVVLPPSQGPNLQVQCAVSLADGLVCHRLERGRILMDDNAAFVEKIYQSVKSSDTWQEHYQGKKVVIVLDNAPAHSQTEVRSIAHDDM</sequence>
<dbReference type="PANTHER" id="PTHR48472">
    <property type="entry name" value="TC1-LIKE TRANSPOSASE DDE DOMAIN-CONTAINING PROTEIN"/>
    <property type="match status" value="1"/>
</dbReference>
<dbReference type="PANTHER" id="PTHR48472:SF1">
    <property type="entry name" value="TC1-LIKE TRANSPOSASE DDE DOMAIN-CONTAINING PROTEIN"/>
    <property type="match status" value="1"/>
</dbReference>
<gene>
    <name evidence="2" type="ORF">Ae201684_012240</name>
</gene>
<dbReference type="InterPro" id="IPR036397">
    <property type="entry name" value="RNaseH_sf"/>
</dbReference>
<dbReference type="GO" id="GO:0003676">
    <property type="term" value="F:nucleic acid binding"/>
    <property type="evidence" value="ECO:0007669"/>
    <property type="project" value="InterPro"/>
</dbReference>
<evidence type="ECO:0000313" key="3">
    <source>
        <dbReference type="Proteomes" id="UP000481153"/>
    </source>
</evidence>
<name>A0A6G0WS36_9STRA</name>
<dbReference type="VEuPathDB" id="FungiDB:AeMF1_013717"/>
<organism evidence="2 3">
    <name type="scientific">Aphanomyces euteiches</name>
    <dbReference type="NCBI Taxonomy" id="100861"/>
    <lineage>
        <taxon>Eukaryota</taxon>
        <taxon>Sar</taxon>
        <taxon>Stramenopiles</taxon>
        <taxon>Oomycota</taxon>
        <taxon>Saprolegniomycetes</taxon>
        <taxon>Saprolegniales</taxon>
        <taxon>Verrucalvaceae</taxon>
        <taxon>Aphanomyces</taxon>
    </lineage>
</organism>
<dbReference type="Gene3D" id="3.30.420.10">
    <property type="entry name" value="Ribonuclease H-like superfamily/Ribonuclease H"/>
    <property type="match status" value="1"/>
</dbReference>
<dbReference type="SUPFAM" id="SSF46689">
    <property type="entry name" value="Homeodomain-like"/>
    <property type="match status" value="1"/>
</dbReference>
<dbReference type="InterPro" id="IPR038717">
    <property type="entry name" value="Tc1-like_DDE_dom"/>
</dbReference>
<evidence type="ECO:0000259" key="1">
    <source>
        <dbReference type="Pfam" id="PF13358"/>
    </source>
</evidence>
<reference evidence="2 3" key="1">
    <citation type="submission" date="2019-07" db="EMBL/GenBank/DDBJ databases">
        <title>Genomics analysis of Aphanomyces spp. identifies a new class of oomycete effector associated with host adaptation.</title>
        <authorList>
            <person name="Gaulin E."/>
        </authorList>
    </citation>
    <scope>NUCLEOTIDE SEQUENCE [LARGE SCALE GENOMIC DNA]</scope>
    <source>
        <strain evidence="2 3">ATCC 201684</strain>
    </source>
</reference>
<proteinExistence type="predicted"/>
<evidence type="ECO:0000313" key="2">
    <source>
        <dbReference type="EMBL" id="KAF0730237.1"/>
    </source>
</evidence>
<dbReference type="AlphaFoldDB" id="A0A6G0WS36"/>